<sequence>MMASCEQTLKFCLMSCALPTSSGRRRWMRTERKQVGELTCFKVYCSLSLVCRFIHLKHTSTTAALRNR</sequence>
<name>A0AAV8PSX0_ENSVE</name>
<proteinExistence type="predicted"/>
<accession>A0AAV8PSX0</accession>
<comment type="caution">
    <text evidence="1">The sequence shown here is derived from an EMBL/GenBank/DDBJ whole genome shotgun (WGS) entry which is preliminary data.</text>
</comment>
<organism evidence="1 2">
    <name type="scientific">Ensete ventricosum</name>
    <name type="common">Abyssinian banana</name>
    <name type="synonym">Musa ensete</name>
    <dbReference type="NCBI Taxonomy" id="4639"/>
    <lineage>
        <taxon>Eukaryota</taxon>
        <taxon>Viridiplantae</taxon>
        <taxon>Streptophyta</taxon>
        <taxon>Embryophyta</taxon>
        <taxon>Tracheophyta</taxon>
        <taxon>Spermatophyta</taxon>
        <taxon>Magnoliopsida</taxon>
        <taxon>Liliopsida</taxon>
        <taxon>Zingiberales</taxon>
        <taxon>Musaceae</taxon>
        <taxon>Ensete</taxon>
    </lineage>
</organism>
<reference evidence="1 2" key="1">
    <citation type="submission" date="2022-12" db="EMBL/GenBank/DDBJ databases">
        <title>Chromosome-scale assembly of the Ensete ventricosum genome.</title>
        <authorList>
            <person name="Dussert Y."/>
            <person name="Stocks J."/>
            <person name="Wendawek A."/>
            <person name="Woldeyes F."/>
            <person name="Nichols R.A."/>
            <person name="Borrell J.S."/>
        </authorList>
    </citation>
    <scope>NUCLEOTIDE SEQUENCE [LARGE SCALE GENOMIC DNA]</scope>
    <source>
        <strain evidence="2">cv. Maze</strain>
        <tissue evidence="1">Seeds</tissue>
    </source>
</reference>
<keyword evidence="2" id="KW-1185">Reference proteome</keyword>
<gene>
    <name evidence="1" type="ORF">OPV22_027762</name>
</gene>
<evidence type="ECO:0000313" key="1">
    <source>
        <dbReference type="EMBL" id="KAJ8465210.1"/>
    </source>
</evidence>
<evidence type="ECO:0000313" key="2">
    <source>
        <dbReference type="Proteomes" id="UP001222027"/>
    </source>
</evidence>
<protein>
    <submittedName>
        <fullName evidence="1">Uncharacterized protein</fullName>
    </submittedName>
</protein>
<dbReference type="EMBL" id="JAQQAF010000008">
    <property type="protein sequence ID" value="KAJ8465210.1"/>
    <property type="molecule type" value="Genomic_DNA"/>
</dbReference>
<dbReference type="AlphaFoldDB" id="A0AAV8PSX0"/>
<dbReference type="Proteomes" id="UP001222027">
    <property type="component" value="Unassembled WGS sequence"/>
</dbReference>